<accession>A0A699JCH3</accession>
<organism evidence="2">
    <name type="scientific">Tanacetum cinerariifolium</name>
    <name type="common">Dalmatian daisy</name>
    <name type="synonym">Chrysanthemum cinerariifolium</name>
    <dbReference type="NCBI Taxonomy" id="118510"/>
    <lineage>
        <taxon>Eukaryota</taxon>
        <taxon>Viridiplantae</taxon>
        <taxon>Streptophyta</taxon>
        <taxon>Embryophyta</taxon>
        <taxon>Tracheophyta</taxon>
        <taxon>Spermatophyta</taxon>
        <taxon>Magnoliopsida</taxon>
        <taxon>eudicotyledons</taxon>
        <taxon>Gunneridae</taxon>
        <taxon>Pentapetalae</taxon>
        <taxon>asterids</taxon>
        <taxon>campanulids</taxon>
        <taxon>Asterales</taxon>
        <taxon>Asteraceae</taxon>
        <taxon>Asteroideae</taxon>
        <taxon>Anthemideae</taxon>
        <taxon>Anthemidinae</taxon>
        <taxon>Tanacetum</taxon>
    </lineage>
</organism>
<dbReference type="EMBL" id="BKCJ010392687">
    <property type="protein sequence ID" value="GFA25095.1"/>
    <property type="molecule type" value="Genomic_DNA"/>
</dbReference>
<feature type="compositionally biased region" description="Polar residues" evidence="1">
    <location>
        <begin position="43"/>
        <end position="53"/>
    </location>
</feature>
<dbReference type="AlphaFoldDB" id="A0A699JCH3"/>
<sequence>MNYVPVVAGFQTNGIAGTIDNIVAGPKDTAVDAGKKATEVEESQVSDNGGQDDQVTRSEFEWLLQQERKTEHINITNSFNTVSLPFNTAEPSFVKAASPSPIIAARTPASTNAFEEHPFERFSPFKNAFSLPHVPIATLINDTKIFGNAYDTRI</sequence>
<evidence type="ECO:0000256" key="1">
    <source>
        <dbReference type="SAM" id="MobiDB-lite"/>
    </source>
</evidence>
<name>A0A699JCH3_TANCI</name>
<evidence type="ECO:0000313" key="2">
    <source>
        <dbReference type="EMBL" id="GFA25095.1"/>
    </source>
</evidence>
<reference evidence="2" key="1">
    <citation type="journal article" date="2019" name="Sci. Rep.">
        <title>Draft genome of Tanacetum cinerariifolium, the natural source of mosquito coil.</title>
        <authorList>
            <person name="Yamashiro T."/>
            <person name="Shiraishi A."/>
            <person name="Satake H."/>
            <person name="Nakayama K."/>
        </authorList>
    </citation>
    <scope>NUCLEOTIDE SEQUENCE</scope>
</reference>
<comment type="caution">
    <text evidence="2">The sequence shown here is derived from an EMBL/GenBank/DDBJ whole genome shotgun (WGS) entry which is preliminary data.</text>
</comment>
<feature type="region of interest" description="Disordered" evidence="1">
    <location>
        <begin position="33"/>
        <end position="54"/>
    </location>
</feature>
<proteinExistence type="predicted"/>
<gene>
    <name evidence="2" type="ORF">Tci_597067</name>
</gene>
<protein>
    <submittedName>
        <fullName evidence="2">Uncharacterized protein</fullName>
    </submittedName>
</protein>